<dbReference type="InterPro" id="IPR004158">
    <property type="entry name" value="DUF247_pln"/>
</dbReference>
<accession>A0AA87ZA78</accession>
<gene>
    <name evidence="1" type="ORF">TIFTF001_001729</name>
</gene>
<proteinExistence type="predicted"/>
<evidence type="ECO:0000313" key="1">
    <source>
        <dbReference type="EMBL" id="GMN27600.1"/>
    </source>
</evidence>
<protein>
    <submittedName>
        <fullName evidence="1">Uncharacterized protein</fullName>
    </submittedName>
</protein>
<dbReference type="AlphaFoldDB" id="A0AA87ZA78"/>
<dbReference type="EMBL" id="BTGU01000002">
    <property type="protein sequence ID" value="GMN27600.1"/>
    <property type="molecule type" value="Genomic_DNA"/>
</dbReference>
<comment type="caution">
    <text evidence="1">The sequence shown here is derived from an EMBL/GenBank/DDBJ whole genome shotgun (WGS) entry which is preliminary data.</text>
</comment>
<keyword evidence="2" id="KW-1185">Reference proteome</keyword>
<dbReference type="Pfam" id="PF03140">
    <property type="entry name" value="DUF247"/>
    <property type="match status" value="2"/>
</dbReference>
<organism evidence="1 2">
    <name type="scientific">Ficus carica</name>
    <name type="common">Common fig</name>
    <dbReference type="NCBI Taxonomy" id="3494"/>
    <lineage>
        <taxon>Eukaryota</taxon>
        <taxon>Viridiplantae</taxon>
        <taxon>Streptophyta</taxon>
        <taxon>Embryophyta</taxon>
        <taxon>Tracheophyta</taxon>
        <taxon>Spermatophyta</taxon>
        <taxon>Magnoliopsida</taxon>
        <taxon>eudicotyledons</taxon>
        <taxon>Gunneridae</taxon>
        <taxon>Pentapetalae</taxon>
        <taxon>rosids</taxon>
        <taxon>fabids</taxon>
        <taxon>Rosales</taxon>
        <taxon>Moraceae</taxon>
        <taxon>Ficeae</taxon>
        <taxon>Ficus</taxon>
    </lineage>
</organism>
<sequence length="220" mass="25703">MHRRSWNWVPERLRHANAKANTTRVVSIGPIHHGDESLRAMEKHKMLDLKSLLQRTKLTHEFFWFKAYLGREEGEILKKIQHYSCGINHFVDFFRKSHVPRELPPSGEIRTVNLPSATELHEAGVKVKMGSSKNLFDRQFRNRVLVIPQLQIRSSTESFFFNMLTYEQSHLRDCYIGNYFFILDRLIDTTSDVQLLNQSGVIESKLADNQEVVDSINHLV</sequence>
<dbReference type="PANTHER" id="PTHR31170:SF25">
    <property type="entry name" value="BNAA09G04570D PROTEIN"/>
    <property type="match status" value="1"/>
</dbReference>
<dbReference type="PANTHER" id="PTHR31170">
    <property type="entry name" value="BNAC04G53230D PROTEIN"/>
    <property type="match status" value="1"/>
</dbReference>
<dbReference type="Proteomes" id="UP001187192">
    <property type="component" value="Unassembled WGS sequence"/>
</dbReference>
<name>A0AA87ZA78_FICCA</name>
<reference evidence="1" key="1">
    <citation type="submission" date="2023-07" db="EMBL/GenBank/DDBJ databases">
        <title>draft genome sequence of fig (Ficus carica).</title>
        <authorList>
            <person name="Takahashi T."/>
            <person name="Nishimura K."/>
        </authorList>
    </citation>
    <scope>NUCLEOTIDE SEQUENCE</scope>
</reference>
<evidence type="ECO:0000313" key="2">
    <source>
        <dbReference type="Proteomes" id="UP001187192"/>
    </source>
</evidence>